<evidence type="ECO:0000313" key="1">
    <source>
        <dbReference type="EMBL" id="MDI9233838.1"/>
    </source>
</evidence>
<protein>
    <recommendedName>
        <fullName evidence="3">Porin</fullName>
    </recommendedName>
</protein>
<proteinExistence type="predicted"/>
<evidence type="ECO:0000313" key="2">
    <source>
        <dbReference type="Proteomes" id="UP001431902"/>
    </source>
</evidence>
<dbReference type="RefSeq" id="WP_283224228.1">
    <property type="nucleotide sequence ID" value="NZ_JASGBH010000005.1"/>
</dbReference>
<sequence length="368" mass="40023">MVPGKAYSTQNTSVALMQPWLGANFDLGQGFKLNGLLSQRWRDGKPDVEGIKWFEKNAAISHEEWGSIRVGAMTSRAWSVADYPYGTDIGIAYPWASSGAGYGLMTNAVRYTSRPYDLFSGDLVLEGTYDRGNTDFKINKPRFMELWAQYRKGDLALDGVLQDSRNGTPSAWGQSPFTGLTPFGADDSKLGGSGQAIAMAMVRYDINPRWQVSAGVRFNRWSGAYAVITQPATTTTSAMWNNMFNVNWNGTLRGVGNPGYAATSQDLSLGLRHKEGEWSYSAGLVRLGKASTNNPSERGQSNGLTLMTAGVGKELGQGWRVYAMAGIVQYDRLGLAPMSMPSNSAFSGVDSRIARSGNWIGLGTVYVF</sequence>
<reference evidence="1" key="1">
    <citation type="submission" date="2023-05" db="EMBL/GenBank/DDBJ databases">
        <title>Limnohabitans sp. strain HM2-2 Genome sequencing and assembly.</title>
        <authorList>
            <person name="Jung Y."/>
        </authorList>
    </citation>
    <scope>NUCLEOTIDE SEQUENCE</scope>
    <source>
        <strain evidence="1">HM2-2</strain>
    </source>
</reference>
<dbReference type="EMBL" id="JASGBH010000005">
    <property type="protein sequence ID" value="MDI9233838.1"/>
    <property type="molecule type" value="Genomic_DNA"/>
</dbReference>
<dbReference type="Proteomes" id="UP001431902">
    <property type="component" value="Unassembled WGS sequence"/>
</dbReference>
<keyword evidence="2" id="KW-1185">Reference proteome</keyword>
<name>A0ABT6X767_9BURK</name>
<evidence type="ECO:0008006" key="3">
    <source>
        <dbReference type="Google" id="ProtNLM"/>
    </source>
</evidence>
<gene>
    <name evidence="1" type="ORF">QLQ16_08315</name>
</gene>
<comment type="caution">
    <text evidence="1">The sequence shown here is derived from an EMBL/GenBank/DDBJ whole genome shotgun (WGS) entry which is preliminary data.</text>
</comment>
<organism evidence="1 2">
    <name type="scientific">Limnohabitans lacus</name>
    <dbReference type="NCBI Taxonomy" id="3045173"/>
    <lineage>
        <taxon>Bacteria</taxon>
        <taxon>Pseudomonadati</taxon>
        <taxon>Pseudomonadota</taxon>
        <taxon>Betaproteobacteria</taxon>
        <taxon>Burkholderiales</taxon>
        <taxon>Comamonadaceae</taxon>
        <taxon>Limnohabitans</taxon>
    </lineage>
</organism>
<dbReference type="SUPFAM" id="SSF56935">
    <property type="entry name" value="Porins"/>
    <property type="match status" value="1"/>
</dbReference>
<accession>A0ABT6X767</accession>